<dbReference type="InterPro" id="IPR025316">
    <property type="entry name" value="DUF4221"/>
</dbReference>
<organism evidence="1 2">
    <name type="scientific">Algoriphagus oliviformis</name>
    <dbReference type="NCBI Taxonomy" id="2811231"/>
    <lineage>
        <taxon>Bacteria</taxon>
        <taxon>Pseudomonadati</taxon>
        <taxon>Bacteroidota</taxon>
        <taxon>Cytophagia</taxon>
        <taxon>Cytophagales</taxon>
        <taxon>Cyclobacteriaceae</taxon>
        <taxon>Algoriphagus</taxon>
    </lineage>
</organism>
<dbReference type="SUPFAM" id="SSF50969">
    <property type="entry name" value="YVTN repeat-like/Quinoprotein amine dehydrogenase"/>
    <property type="match status" value="1"/>
</dbReference>
<proteinExistence type="predicted"/>
<name>A0ABS3BZM1_9BACT</name>
<dbReference type="Pfam" id="PF13970">
    <property type="entry name" value="DUF4221"/>
    <property type="match status" value="1"/>
</dbReference>
<gene>
    <name evidence="1" type="ORF">J0A68_02640</name>
</gene>
<evidence type="ECO:0000313" key="2">
    <source>
        <dbReference type="Proteomes" id="UP000664317"/>
    </source>
</evidence>
<accession>A0ABS3BZM1</accession>
<keyword evidence="2" id="KW-1185">Reference proteome</keyword>
<sequence>MKKMLPALSLLLLAACGETGNSEKAGSKNILDGLTFSVDTVMVDSKESLFELSWGPRSSSVSEDGRYLFLYNSKFNQIQQINLDKLEWERNIDFEVEGPDGTGDAVSNTQALGGGKFLITSYRKMGVFDEKGVKLKDYSIGSLPITSESEELDYGLILTKDQTSLFSLPGVRNFEPRTLAKIDLQTHEIANFPIKEMDWILDLKVGTSTHPVFDEYMYLRELNGQVLVLSPPSSAFYRYDLETDSLTYHSFTHELSPIVNDVKLKNIVESDEEYREELRRYTMGISFGPLMWDETRSVYFRLGRKPISIAGPFQIVSSEVFMYAYDGDFDLIGEALIPELLTPPRDYFFKDGKLWSYVNVDDELGFAVIDFDF</sequence>
<protein>
    <submittedName>
        <fullName evidence="1">DUF4221 family protein</fullName>
    </submittedName>
</protein>
<dbReference type="PROSITE" id="PS51257">
    <property type="entry name" value="PROKAR_LIPOPROTEIN"/>
    <property type="match status" value="1"/>
</dbReference>
<comment type="caution">
    <text evidence="1">The sequence shown here is derived from an EMBL/GenBank/DDBJ whole genome shotgun (WGS) entry which is preliminary data.</text>
</comment>
<dbReference type="EMBL" id="JAFKCT010000001">
    <property type="protein sequence ID" value="MBN7809834.1"/>
    <property type="molecule type" value="Genomic_DNA"/>
</dbReference>
<reference evidence="1 2" key="1">
    <citation type="submission" date="2021-03" db="EMBL/GenBank/DDBJ databases">
        <title>novel species isolated from a fishpond in China.</title>
        <authorList>
            <person name="Lu H."/>
            <person name="Cai Z."/>
        </authorList>
    </citation>
    <scope>NUCLEOTIDE SEQUENCE [LARGE SCALE GENOMIC DNA]</scope>
    <source>
        <strain evidence="1 2">H41</strain>
    </source>
</reference>
<evidence type="ECO:0000313" key="1">
    <source>
        <dbReference type="EMBL" id="MBN7809834.1"/>
    </source>
</evidence>
<dbReference type="Proteomes" id="UP000664317">
    <property type="component" value="Unassembled WGS sequence"/>
</dbReference>
<dbReference type="RefSeq" id="WP_206576632.1">
    <property type="nucleotide sequence ID" value="NZ_JAFKCT010000001.1"/>
</dbReference>
<dbReference type="InterPro" id="IPR011044">
    <property type="entry name" value="Quino_amine_DH_bsu"/>
</dbReference>